<proteinExistence type="predicted"/>
<accession>A0A2U1S5M7</accession>
<dbReference type="RefSeq" id="WP_116670287.1">
    <property type="nucleotide sequence ID" value="NZ_CAMLVV010000001.1"/>
</dbReference>
<evidence type="ECO:0000313" key="3">
    <source>
        <dbReference type="Proteomes" id="UP000245577"/>
    </source>
</evidence>
<dbReference type="PANTHER" id="PTHR12956">
    <property type="entry name" value="ALKALINE CERAMIDASE-RELATED"/>
    <property type="match status" value="1"/>
</dbReference>
<name>A0A2U1S5M7_9EURY</name>
<dbReference type="EMBL" id="MZGU01000007">
    <property type="protein sequence ID" value="PWB84741.1"/>
    <property type="molecule type" value="Genomic_DNA"/>
</dbReference>
<organism evidence="2 3">
    <name type="scientific">Methanobrevibacter woesei</name>
    <dbReference type="NCBI Taxonomy" id="190976"/>
    <lineage>
        <taxon>Archaea</taxon>
        <taxon>Methanobacteriati</taxon>
        <taxon>Methanobacteriota</taxon>
        <taxon>Methanomada group</taxon>
        <taxon>Methanobacteria</taxon>
        <taxon>Methanobacteriales</taxon>
        <taxon>Methanobacteriaceae</taxon>
        <taxon>Methanobrevibacter</taxon>
    </lineage>
</organism>
<feature type="domain" description="TOD1/MUCI70 glycosyltransferase-like" evidence="1">
    <location>
        <begin position="85"/>
        <end position="237"/>
    </location>
</feature>
<keyword evidence="3" id="KW-1185">Reference proteome</keyword>
<dbReference type="AlphaFoldDB" id="A0A2U1S5M7"/>
<comment type="caution">
    <text evidence="2">The sequence shown here is derived from an EMBL/GenBank/DDBJ whole genome shotgun (WGS) entry which is preliminary data.</text>
</comment>
<gene>
    <name evidence="2" type="ORF">MBBWO_15070</name>
</gene>
<protein>
    <recommendedName>
        <fullName evidence="1">TOD1/MUCI70 glycosyltransferase-like domain-containing protein</fullName>
    </recommendedName>
</protein>
<sequence>MTEENIDPYEIIKSRFESNVDSFVLSKLFNYTKKVDYDLVEDIKKNKIAIYTAFTGDYDYLKEPEFIDDNCDYICFTNNPNLESDTWKIIQMADSTLDDNRIAKQYRLFPHKYLSDYKYSFWLDGTFKIVGSIREYVYKYVNSPMLVVVHPERDCIYDEALGSIPFERYPNYTIEKQVNDYRKMGMPEHYGLIASGALFRQHNHPDVIKLMEDWWREIIKYTNQDQLSLPYLMWKHDFHPSVSPVYYWINDYWKKEGQYHHKYKITSYLTSCNLIKSLEGNIQDVNTLSKEEMNLLFNDIDALKFEVNELNIQRDYLDNKINDAKNSFSWKITEKLRSKK</sequence>
<dbReference type="Pfam" id="PF04765">
    <property type="entry name" value="TOD1_MUCI70"/>
    <property type="match status" value="1"/>
</dbReference>
<reference evidence="2 3" key="1">
    <citation type="submission" date="2017-03" db="EMBL/GenBank/DDBJ databases">
        <title>Genome sequence of Methanobrevibacter wosei.</title>
        <authorList>
            <person name="Poehlein A."/>
            <person name="Seedorf H."/>
            <person name="Daniel R."/>
        </authorList>
    </citation>
    <scope>NUCLEOTIDE SEQUENCE [LARGE SCALE GENOMIC DNA]</scope>
    <source>
        <strain evidence="2 3">DSM 11979</strain>
    </source>
</reference>
<dbReference type="InterPro" id="IPR006852">
    <property type="entry name" value="TOD1_MUCI70"/>
</dbReference>
<evidence type="ECO:0000313" key="2">
    <source>
        <dbReference type="EMBL" id="PWB84741.1"/>
    </source>
</evidence>
<dbReference type="Proteomes" id="UP000245577">
    <property type="component" value="Unassembled WGS sequence"/>
</dbReference>
<dbReference type="OrthoDB" id="132546at2157"/>
<dbReference type="InterPro" id="IPR048354">
    <property type="entry name" value="TOD1_MUCI70_glycTrfase_dom"/>
</dbReference>
<evidence type="ECO:0000259" key="1">
    <source>
        <dbReference type="Pfam" id="PF04765"/>
    </source>
</evidence>